<evidence type="ECO:0000256" key="3">
    <source>
        <dbReference type="ARBA" id="ARBA00022630"/>
    </source>
</evidence>
<sequence>MTHRIVILGAGYAGAFAAGHLARHLHPDDVAITVVNAEADFVERMRLHQLAAGHRLRRIPLAKFFAGTAIQLRVAGVLAVDADARTVVVADGDRIDRLEYDTLVYALGSAVADGTVPGAAEHACHVTSRPAALRLRQRLDELGDGDRVVVVGGNLTAIETVTEIAEARPTLRIALATSGEVGGWLGAEARAHMLRAFARLGIDVHELSAVHRVEQTGVVTADGTVLVSDVTVWAAGFATAPIAAASGLAVEPDGRVTVDRMMRSISHPEVYAAGDSVFVIGDNGRPLPMSCASAGFTSMQATATIIADLTGRDAPRKPLLYAGNHVSLGRGDALFQFVDGRGISKRWALRGRIAARLKAAILWGSVVSLGHPTFGLPTHRRHLTAAAGRPAAAPAA</sequence>
<evidence type="ECO:0000256" key="5">
    <source>
        <dbReference type="ARBA" id="ARBA00023002"/>
    </source>
</evidence>
<keyword evidence="3" id="KW-0285">Flavoprotein</keyword>
<proteinExistence type="inferred from homology"/>
<evidence type="ECO:0000256" key="4">
    <source>
        <dbReference type="ARBA" id="ARBA00022827"/>
    </source>
</evidence>
<dbReference type="PRINTS" id="PR00469">
    <property type="entry name" value="PNDRDTASEII"/>
</dbReference>
<dbReference type="Gene3D" id="3.50.50.100">
    <property type="match status" value="1"/>
</dbReference>
<evidence type="ECO:0000256" key="2">
    <source>
        <dbReference type="ARBA" id="ARBA00005272"/>
    </source>
</evidence>
<dbReference type="SUPFAM" id="SSF51905">
    <property type="entry name" value="FAD/NAD(P)-binding domain"/>
    <property type="match status" value="1"/>
</dbReference>
<reference evidence="8" key="1">
    <citation type="journal article" date="2019" name="Int. J. Syst. Evol. Microbiol.">
        <title>The Global Catalogue of Microorganisms (GCM) 10K type strain sequencing project: providing services to taxonomists for standard genome sequencing and annotation.</title>
        <authorList>
            <consortium name="The Broad Institute Genomics Platform"/>
            <consortium name="The Broad Institute Genome Sequencing Center for Infectious Disease"/>
            <person name="Wu L."/>
            <person name="Ma J."/>
        </authorList>
    </citation>
    <scope>NUCLEOTIDE SEQUENCE [LARGE SCALE GENOMIC DNA]</scope>
    <source>
        <strain evidence="8">JCM 17688</strain>
    </source>
</reference>
<comment type="caution">
    <text evidence="7">The sequence shown here is derived from an EMBL/GenBank/DDBJ whole genome shotgun (WGS) entry which is preliminary data.</text>
</comment>
<dbReference type="Pfam" id="PF07992">
    <property type="entry name" value="Pyr_redox_2"/>
    <property type="match status" value="1"/>
</dbReference>
<dbReference type="PANTHER" id="PTHR42913:SF3">
    <property type="entry name" value="64 KDA MITOCHONDRIAL NADH DEHYDROGENASE (EUROFUNG)"/>
    <property type="match status" value="1"/>
</dbReference>
<name>A0ABP8KCI1_9ACTN</name>
<comment type="cofactor">
    <cofactor evidence="1">
        <name>FAD</name>
        <dbReference type="ChEBI" id="CHEBI:57692"/>
    </cofactor>
</comment>
<dbReference type="PRINTS" id="PR00368">
    <property type="entry name" value="FADPNR"/>
</dbReference>
<feature type="domain" description="FAD/NAD(P)-binding" evidence="6">
    <location>
        <begin position="4"/>
        <end position="285"/>
    </location>
</feature>
<dbReference type="EMBL" id="BAABFR010000110">
    <property type="protein sequence ID" value="GAA4403549.1"/>
    <property type="molecule type" value="Genomic_DNA"/>
</dbReference>
<keyword evidence="8" id="KW-1185">Reference proteome</keyword>
<evidence type="ECO:0000259" key="6">
    <source>
        <dbReference type="Pfam" id="PF07992"/>
    </source>
</evidence>
<dbReference type="PANTHER" id="PTHR42913">
    <property type="entry name" value="APOPTOSIS-INDUCING FACTOR 1"/>
    <property type="match status" value="1"/>
</dbReference>
<dbReference type="RefSeq" id="WP_345000392.1">
    <property type="nucleotide sequence ID" value="NZ_BAABFR010000110.1"/>
</dbReference>
<keyword evidence="4" id="KW-0274">FAD</keyword>
<dbReference type="Proteomes" id="UP001500635">
    <property type="component" value="Unassembled WGS sequence"/>
</dbReference>
<comment type="similarity">
    <text evidence="2">Belongs to the NADH dehydrogenase family.</text>
</comment>
<evidence type="ECO:0000313" key="7">
    <source>
        <dbReference type="EMBL" id="GAA4403549.1"/>
    </source>
</evidence>
<dbReference type="InterPro" id="IPR023753">
    <property type="entry name" value="FAD/NAD-binding_dom"/>
</dbReference>
<evidence type="ECO:0000256" key="1">
    <source>
        <dbReference type="ARBA" id="ARBA00001974"/>
    </source>
</evidence>
<evidence type="ECO:0000313" key="8">
    <source>
        <dbReference type="Proteomes" id="UP001500635"/>
    </source>
</evidence>
<dbReference type="InterPro" id="IPR036188">
    <property type="entry name" value="FAD/NAD-bd_sf"/>
</dbReference>
<accession>A0ABP8KCI1</accession>
<dbReference type="InterPro" id="IPR051169">
    <property type="entry name" value="NADH-Q_oxidoreductase"/>
</dbReference>
<keyword evidence="5" id="KW-0560">Oxidoreductase</keyword>
<organism evidence="7 8">
    <name type="scientific">Tsukamurella soli</name>
    <dbReference type="NCBI Taxonomy" id="644556"/>
    <lineage>
        <taxon>Bacteria</taxon>
        <taxon>Bacillati</taxon>
        <taxon>Actinomycetota</taxon>
        <taxon>Actinomycetes</taxon>
        <taxon>Mycobacteriales</taxon>
        <taxon>Tsukamurellaceae</taxon>
        <taxon>Tsukamurella</taxon>
    </lineage>
</organism>
<protein>
    <submittedName>
        <fullName evidence="7">FAD-dependent oxidoreductase</fullName>
    </submittedName>
</protein>
<gene>
    <name evidence="7" type="ORF">GCM10023147_45130</name>
</gene>